<comment type="caution">
    <text evidence="1">The sequence shown here is derived from an EMBL/GenBank/DDBJ whole genome shotgun (WGS) entry which is preliminary data.</text>
</comment>
<reference evidence="1" key="1">
    <citation type="submission" date="2019-08" db="EMBL/GenBank/DDBJ databases">
        <authorList>
            <person name="Kucharzyk K."/>
            <person name="Murdoch R.W."/>
            <person name="Higgins S."/>
            <person name="Loffler F."/>
        </authorList>
    </citation>
    <scope>NUCLEOTIDE SEQUENCE</scope>
</reference>
<dbReference type="EMBL" id="VSSQ01055839">
    <property type="protein sequence ID" value="MPN09712.1"/>
    <property type="molecule type" value="Genomic_DNA"/>
</dbReference>
<name>A0A645F854_9ZZZZ</name>
<organism evidence="1">
    <name type="scientific">bioreactor metagenome</name>
    <dbReference type="NCBI Taxonomy" id="1076179"/>
    <lineage>
        <taxon>unclassified sequences</taxon>
        <taxon>metagenomes</taxon>
        <taxon>ecological metagenomes</taxon>
    </lineage>
</organism>
<evidence type="ECO:0000313" key="1">
    <source>
        <dbReference type="EMBL" id="MPN09712.1"/>
    </source>
</evidence>
<proteinExistence type="predicted"/>
<accession>A0A645F854</accession>
<protein>
    <submittedName>
        <fullName evidence="1">Uncharacterized protein</fullName>
    </submittedName>
</protein>
<dbReference type="AlphaFoldDB" id="A0A645F854"/>
<gene>
    <name evidence="1" type="ORF">SDC9_157004</name>
</gene>
<sequence>MEACTVTFLAENNVLRSANGTFLPLHSTAAQGESLLTASTALTAFLEVRRTSGAVVSAVTGLSPCYELQNTASALTLTPLWRVDTDAVDYYVNCVTGAVAHA</sequence>